<keyword evidence="6" id="KW-0239">DNA-directed DNA polymerase</keyword>
<dbReference type="GO" id="GO:0003887">
    <property type="term" value="F:DNA-directed DNA polymerase activity"/>
    <property type="evidence" value="ECO:0007669"/>
    <property type="project" value="UniProtKB-KW"/>
</dbReference>
<comment type="catalytic activity">
    <reaction evidence="8">
        <text>DNA(n) + a 2'-deoxyribonucleoside 5'-triphosphate = DNA(n+1) + diphosphate</text>
        <dbReference type="Rhea" id="RHEA:22508"/>
        <dbReference type="Rhea" id="RHEA-COMP:17339"/>
        <dbReference type="Rhea" id="RHEA-COMP:17340"/>
        <dbReference type="ChEBI" id="CHEBI:33019"/>
        <dbReference type="ChEBI" id="CHEBI:61560"/>
        <dbReference type="ChEBI" id="CHEBI:173112"/>
        <dbReference type="EC" id="2.7.7.7"/>
    </reaction>
</comment>
<dbReference type="SUPFAM" id="SSF48019">
    <property type="entry name" value="post-AAA+ oligomerization domain-like"/>
    <property type="match status" value="1"/>
</dbReference>
<evidence type="ECO:0000256" key="3">
    <source>
        <dbReference type="ARBA" id="ARBA00022679"/>
    </source>
</evidence>
<dbReference type="GO" id="GO:0009360">
    <property type="term" value="C:DNA polymerase III complex"/>
    <property type="evidence" value="ECO:0007669"/>
    <property type="project" value="InterPro"/>
</dbReference>
<keyword evidence="3" id="KW-0808">Transferase</keyword>
<evidence type="ECO:0000256" key="6">
    <source>
        <dbReference type="ARBA" id="ARBA00022932"/>
    </source>
</evidence>
<keyword evidence="5" id="KW-0235">DNA replication</keyword>
<evidence type="ECO:0000259" key="9">
    <source>
        <dbReference type="Pfam" id="PF06144"/>
    </source>
</evidence>
<dbReference type="AlphaFoldDB" id="A0A382QVI0"/>
<feature type="domain" description="DNA polymerase III delta N-terminal" evidence="9">
    <location>
        <begin position="20"/>
        <end position="137"/>
    </location>
</feature>
<evidence type="ECO:0000256" key="8">
    <source>
        <dbReference type="ARBA" id="ARBA00049244"/>
    </source>
</evidence>
<evidence type="ECO:0000256" key="7">
    <source>
        <dbReference type="ARBA" id="ARBA00034754"/>
    </source>
</evidence>
<dbReference type="InterPro" id="IPR010372">
    <property type="entry name" value="DNA_pol3_delta_N"/>
</dbReference>
<evidence type="ECO:0000256" key="1">
    <source>
        <dbReference type="ARBA" id="ARBA00012417"/>
    </source>
</evidence>
<dbReference type="Gene3D" id="3.40.50.300">
    <property type="entry name" value="P-loop containing nucleotide triphosphate hydrolases"/>
    <property type="match status" value="1"/>
</dbReference>
<dbReference type="Gene3D" id="1.10.8.60">
    <property type="match status" value="1"/>
</dbReference>
<name>A0A382QVI0_9ZZZZ</name>
<feature type="non-terminal residue" evidence="10">
    <location>
        <position position="280"/>
    </location>
</feature>
<keyword evidence="4" id="KW-0548">Nucleotidyltransferase</keyword>
<dbReference type="SUPFAM" id="SSF52540">
    <property type="entry name" value="P-loop containing nucleoside triphosphate hydrolases"/>
    <property type="match status" value="1"/>
</dbReference>
<protein>
    <recommendedName>
        <fullName evidence="2">DNA polymerase III subunit delta</fullName>
        <ecNumber evidence="1">2.7.7.7</ecNumber>
    </recommendedName>
</protein>
<dbReference type="InterPro" id="IPR027417">
    <property type="entry name" value="P-loop_NTPase"/>
</dbReference>
<dbReference type="InterPro" id="IPR008921">
    <property type="entry name" value="DNA_pol3_clamp-load_cplx_C"/>
</dbReference>
<evidence type="ECO:0000313" key="10">
    <source>
        <dbReference type="EMBL" id="SVC88885.1"/>
    </source>
</evidence>
<dbReference type="PANTHER" id="PTHR34388:SF1">
    <property type="entry name" value="DNA POLYMERASE III SUBUNIT DELTA"/>
    <property type="match status" value="1"/>
</dbReference>
<dbReference type="PANTHER" id="PTHR34388">
    <property type="entry name" value="DNA POLYMERASE III SUBUNIT DELTA"/>
    <property type="match status" value="1"/>
</dbReference>
<reference evidence="10" key="1">
    <citation type="submission" date="2018-05" db="EMBL/GenBank/DDBJ databases">
        <authorList>
            <person name="Lanie J.A."/>
            <person name="Ng W.-L."/>
            <person name="Kazmierczak K.M."/>
            <person name="Andrzejewski T.M."/>
            <person name="Davidsen T.M."/>
            <person name="Wayne K.J."/>
            <person name="Tettelin H."/>
            <person name="Glass J.I."/>
            <person name="Rusch D."/>
            <person name="Podicherti R."/>
            <person name="Tsui H.-C.T."/>
            <person name="Winkler M.E."/>
        </authorList>
    </citation>
    <scope>NUCLEOTIDE SEQUENCE</scope>
</reference>
<dbReference type="Gene3D" id="1.20.272.10">
    <property type="match status" value="1"/>
</dbReference>
<accession>A0A382QVI0</accession>
<evidence type="ECO:0000256" key="2">
    <source>
        <dbReference type="ARBA" id="ARBA00017703"/>
    </source>
</evidence>
<organism evidence="10">
    <name type="scientific">marine metagenome</name>
    <dbReference type="NCBI Taxonomy" id="408172"/>
    <lineage>
        <taxon>unclassified sequences</taxon>
        <taxon>metagenomes</taxon>
        <taxon>ecological metagenomes</taxon>
    </lineage>
</organism>
<dbReference type="GO" id="GO:0003677">
    <property type="term" value="F:DNA binding"/>
    <property type="evidence" value="ECO:0007669"/>
    <property type="project" value="InterPro"/>
</dbReference>
<dbReference type="Pfam" id="PF06144">
    <property type="entry name" value="DNA_pol3_delta"/>
    <property type="match status" value="1"/>
</dbReference>
<dbReference type="GO" id="GO:0006261">
    <property type="term" value="P:DNA-templated DNA replication"/>
    <property type="evidence" value="ECO:0007669"/>
    <property type="project" value="TreeGrafter"/>
</dbReference>
<evidence type="ECO:0000256" key="4">
    <source>
        <dbReference type="ARBA" id="ARBA00022695"/>
    </source>
</evidence>
<proteinExistence type="inferred from homology"/>
<comment type="similarity">
    <text evidence="7">Belongs to the DNA polymerase HolA subunit family.</text>
</comment>
<dbReference type="EMBL" id="UINC01116856">
    <property type="protein sequence ID" value="SVC88885.1"/>
    <property type="molecule type" value="Genomic_DNA"/>
</dbReference>
<dbReference type="InterPro" id="IPR005790">
    <property type="entry name" value="DNA_polIII_delta"/>
</dbReference>
<evidence type="ECO:0000256" key="5">
    <source>
        <dbReference type="ARBA" id="ARBA00022705"/>
    </source>
</evidence>
<gene>
    <name evidence="10" type="ORF">METZ01_LOCUS341739</name>
</gene>
<dbReference type="EC" id="2.7.7.7" evidence="1"/>
<dbReference type="NCBIfam" id="TIGR01128">
    <property type="entry name" value="holA"/>
    <property type="match status" value="1"/>
</dbReference>
<dbReference type="CDD" id="cd18138">
    <property type="entry name" value="HLD_clamp_pol_III_delta"/>
    <property type="match status" value="1"/>
</dbReference>
<sequence>MKVHQNKLSDVLNKGISKVYIIFGNESLQIQELVDQICETAHKHSYEMKETHLISKTTDWSFLTSKGENFDIFSSKKIIEVRLIESGPGREGARALQEYLKLNHDNEILIVTAEGLDTKSKSSVWSKSLEKVGIFVNISPLSLNNLPSWIISKGKENKIDIQQDAAILLAERTEGNLNATFQEIKKLSLLMHNQRIDIKKMGQAISNSTKYNIFDLSNSFISKNRKKSISILESLKVEGTQESLILWAFSRELSNLFKVKQNGSSAELWGPKDYLRMLER</sequence>